<dbReference type="Proteomes" id="UP001311799">
    <property type="component" value="Unassembled WGS sequence"/>
</dbReference>
<dbReference type="GO" id="GO:0005634">
    <property type="term" value="C:nucleus"/>
    <property type="evidence" value="ECO:0007669"/>
    <property type="project" value="TreeGrafter"/>
</dbReference>
<dbReference type="GO" id="GO:0030488">
    <property type="term" value="P:tRNA methylation"/>
    <property type="evidence" value="ECO:0007669"/>
    <property type="project" value="TreeGrafter"/>
</dbReference>
<dbReference type="AlphaFoldDB" id="A0AAV9XZY3"/>
<evidence type="ECO:0000259" key="3">
    <source>
        <dbReference type="Pfam" id="PF08241"/>
    </source>
</evidence>
<dbReference type="Gene3D" id="3.40.50.150">
    <property type="entry name" value="Vaccinia Virus protein VP39"/>
    <property type="match status" value="1"/>
</dbReference>
<dbReference type="GO" id="GO:0005737">
    <property type="term" value="C:cytoplasm"/>
    <property type="evidence" value="ECO:0007669"/>
    <property type="project" value="TreeGrafter"/>
</dbReference>
<dbReference type="GO" id="GO:0002098">
    <property type="term" value="P:tRNA wobble uridine modification"/>
    <property type="evidence" value="ECO:0007669"/>
    <property type="project" value="TreeGrafter"/>
</dbReference>
<keyword evidence="1" id="KW-0489">Methyltransferase</keyword>
<name>A0AAV9XZY3_9CRYT</name>
<evidence type="ECO:0000256" key="1">
    <source>
        <dbReference type="ARBA" id="ARBA00022603"/>
    </source>
</evidence>
<dbReference type="PANTHER" id="PTHR13069">
    <property type="entry name" value="ALKYLATED DNA REPAIR PROTEIN ALKB HOMOLOG 8"/>
    <property type="match status" value="1"/>
</dbReference>
<reference evidence="4 5" key="1">
    <citation type="submission" date="2023-10" db="EMBL/GenBank/DDBJ databases">
        <title>Comparative genomics analysis reveals potential genetic determinants of host preference in Cryptosporidium xiaoi.</title>
        <authorList>
            <person name="Xiao L."/>
            <person name="Li J."/>
        </authorList>
    </citation>
    <scope>NUCLEOTIDE SEQUENCE [LARGE SCALE GENOMIC DNA]</scope>
    <source>
        <strain evidence="4 5">52996</strain>
    </source>
</reference>
<dbReference type="InterPro" id="IPR051422">
    <property type="entry name" value="AlkB_tRNA_MeTrf/Diox"/>
</dbReference>
<keyword evidence="2" id="KW-0808">Transferase</keyword>
<dbReference type="InterPro" id="IPR013216">
    <property type="entry name" value="Methyltransf_11"/>
</dbReference>
<dbReference type="PANTHER" id="PTHR13069:SF21">
    <property type="entry name" value="ALKYLATED DNA REPAIR PROTEIN ALKB HOMOLOG 8"/>
    <property type="match status" value="1"/>
</dbReference>
<proteinExistence type="predicted"/>
<comment type="caution">
    <text evidence="4">The sequence shown here is derived from an EMBL/GenBank/DDBJ whole genome shotgun (WGS) entry which is preliminary data.</text>
</comment>
<feature type="domain" description="Methyltransferase type 11" evidence="3">
    <location>
        <begin position="86"/>
        <end position="180"/>
    </location>
</feature>
<evidence type="ECO:0000256" key="2">
    <source>
        <dbReference type="ARBA" id="ARBA00022679"/>
    </source>
</evidence>
<gene>
    <name evidence="4" type="ORF">RS030_192829</name>
</gene>
<accession>A0AAV9XZY3</accession>
<dbReference type="CDD" id="cd02440">
    <property type="entry name" value="AdoMet_MTases"/>
    <property type="match status" value="1"/>
</dbReference>
<dbReference type="InterPro" id="IPR029063">
    <property type="entry name" value="SAM-dependent_MTases_sf"/>
</dbReference>
<protein>
    <recommendedName>
        <fullName evidence="3">Methyltransferase type 11 domain-containing protein</fullName>
    </recommendedName>
</protein>
<dbReference type="GO" id="GO:0008757">
    <property type="term" value="F:S-adenosylmethionine-dependent methyltransferase activity"/>
    <property type="evidence" value="ECO:0007669"/>
    <property type="project" value="InterPro"/>
</dbReference>
<keyword evidence="5" id="KW-1185">Reference proteome</keyword>
<organism evidence="4 5">
    <name type="scientific">Cryptosporidium xiaoi</name>
    <dbReference type="NCBI Taxonomy" id="659607"/>
    <lineage>
        <taxon>Eukaryota</taxon>
        <taxon>Sar</taxon>
        <taxon>Alveolata</taxon>
        <taxon>Apicomplexa</taxon>
        <taxon>Conoidasida</taxon>
        <taxon>Coccidia</taxon>
        <taxon>Eucoccidiorida</taxon>
        <taxon>Eimeriorina</taxon>
        <taxon>Cryptosporidiidae</taxon>
        <taxon>Cryptosporidium</taxon>
    </lineage>
</organism>
<evidence type="ECO:0000313" key="5">
    <source>
        <dbReference type="Proteomes" id="UP001311799"/>
    </source>
</evidence>
<dbReference type="GO" id="GO:0106335">
    <property type="term" value="F:tRNA (5-carboxymethyluridine(34)-5-O)-methyltransferase activity"/>
    <property type="evidence" value="ECO:0007669"/>
    <property type="project" value="TreeGrafter"/>
</dbReference>
<dbReference type="SUPFAM" id="SSF53335">
    <property type="entry name" value="S-adenosyl-L-methionine-dependent methyltransferases"/>
    <property type="match status" value="1"/>
</dbReference>
<dbReference type="Pfam" id="PF08241">
    <property type="entry name" value="Methyltransf_11"/>
    <property type="match status" value="1"/>
</dbReference>
<sequence length="329" mass="37660">MAKKKGNKIVCNICPSDKTCKPLSELVPELLDEKGQVLRDKGSELEEKYVHEIYEKMAEHFSHTRGIAWPNVKKFLSSFGPGSLLLDVGCGNGRFMDCVNESKAFFLGTDRCKSLLDSAKKRNSLLEVFIDDCIRLNLRSNTFDGIVCIAVLHHLSTPERRYEAVSELIRCLRKGGILLVYVWAFEQKEGTVGARSFSTKDTMVPWHFQKKYLKETDIDEINTVDGSSNGNTQYGHNVEEPIIENEKTDDGGKKLKVKKVLPDKYLITLQRYYHLFERSEVIEMCEKGIKMYQEKENILHEGDSGCRYQVSITETYFDCNNWAVKITKT</sequence>
<dbReference type="EMBL" id="JAWDEY010000010">
    <property type="protein sequence ID" value="KAK6589884.1"/>
    <property type="molecule type" value="Genomic_DNA"/>
</dbReference>
<evidence type="ECO:0000313" key="4">
    <source>
        <dbReference type="EMBL" id="KAK6589884.1"/>
    </source>
</evidence>
<dbReference type="GO" id="GO:0000049">
    <property type="term" value="F:tRNA binding"/>
    <property type="evidence" value="ECO:0007669"/>
    <property type="project" value="TreeGrafter"/>
</dbReference>